<sequence length="855" mass="96104">MALGLCSPSTSHCLSFPSYAVSFTSEEWKVRAVQSIFCTQLELNLRLGISFTKSLGDIQHRSARVRGSGIVAAQEGCAEKYFISRSRSLCERIGSEKHVLRVNSMPCEACGETSRASTGSFPSRVTGVENGAVRAVSSVYGQNGTMVEKKVVIVWFKHDLRMDDHPGLASAAQYDHVLPLFIFDSSFYAGWAEERLAILFDAVADLRRSLKHIGSTLVIRKGRSKDVLLAIAQQVHAIEIIAEEEIEESWHDLVGSVSASLSVKSLSGQKTGVKHWRAPLYDLEGIDDLPDNYKEFIRMRRPVLFPQNAPTSLPSLPTDTEPGELPSLIDFIAISRKKSEVNPFCEVLKAAQSQSAESLLLGESHVTNGNVQQVKNATNALVRNWIDSFNKQREELPFNSVWEHKRHRTAKVEMKFEVGKISGGATGALNMLHGYIKALETTHNRREGRMYEQIQELKERPGASFRAIFNRALELGTLSRRRVYYEVMNYERERGRGYASPFGSSVLTTSAAVEDVKSIEWYEMIQRKSRDQGSENGLKVCSWRWRGYLIQYSTLGDEGPAVVLIHGFGAFWEHYRDNIRGLAEKGNRAWGLTMVGFGRSEKPPIAYTELLLAELLRDFIIEVVKEPVTLAGNSIGGYVTCVVAGLWPRIVRSLVLLNSAGQVIPNYTSLQYRKPREKSFIAKRGAHILLVYLRHLSNRLLKQCYPNRTTRVDVWLQSEVMRPSFDPGSTAVLESIFHLNRPLPLNFYIDRYNGEVLVIQGVRDPLHNATKRAAVLRAYCNNVTTRLLNAGHCPHDEVPDEVNALIHDWLRCSYAEPAMDTAKLELQFLSNEDAAGVVKGESRLIKSDWFSYFSR</sequence>
<dbReference type="PROSITE" id="PS51645">
    <property type="entry name" value="PHR_CRY_ALPHA_BETA"/>
    <property type="match status" value="1"/>
</dbReference>
<keyword evidence="3" id="KW-1185">Reference proteome</keyword>
<dbReference type="PANTHER" id="PTHR47832:SF1">
    <property type="entry name" value="DNA PHOTOLYASE"/>
    <property type="match status" value="1"/>
</dbReference>
<gene>
    <name evidence="2" type="ORF">KC19_7G108500</name>
</gene>
<feature type="domain" description="Photolyase/cryptochrome alpha/beta" evidence="1">
    <location>
        <begin position="150"/>
        <end position="281"/>
    </location>
</feature>
<dbReference type="EMBL" id="CM026428">
    <property type="protein sequence ID" value="KAG0567081.1"/>
    <property type="molecule type" value="Genomic_DNA"/>
</dbReference>
<dbReference type="Gene3D" id="1.25.40.80">
    <property type="match status" value="1"/>
</dbReference>
<dbReference type="Proteomes" id="UP000822688">
    <property type="component" value="Chromosome 7"/>
</dbReference>
<name>A0A8T0HDD3_CERPU</name>
<evidence type="ECO:0000313" key="3">
    <source>
        <dbReference type="Proteomes" id="UP000822688"/>
    </source>
</evidence>
<dbReference type="SUPFAM" id="SSF53474">
    <property type="entry name" value="alpha/beta-Hydrolases"/>
    <property type="match status" value="1"/>
</dbReference>
<dbReference type="Pfam" id="PF00875">
    <property type="entry name" value="DNA_photolyase"/>
    <property type="match status" value="1"/>
</dbReference>
<dbReference type="InterPro" id="IPR029058">
    <property type="entry name" value="AB_hydrolase_fold"/>
</dbReference>
<dbReference type="InterPro" id="IPR036155">
    <property type="entry name" value="Crypto/Photolyase_N_sf"/>
</dbReference>
<dbReference type="Gene3D" id="3.40.50.620">
    <property type="entry name" value="HUPs"/>
    <property type="match status" value="1"/>
</dbReference>
<dbReference type="EMBL" id="CM026428">
    <property type="protein sequence ID" value="KAG0567082.1"/>
    <property type="molecule type" value="Genomic_DNA"/>
</dbReference>
<proteinExistence type="predicted"/>
<dbReference type="EMBL" id="CM026428">
    <property type="protein sequence ID" value="KAG0567078.1"/>
    <property type="molecule type" value="Genomic_DNA"/>
</dbReference>
<evidence type="ECO:0000259" key="1">
    <source>
        <dbReference type="PROSITE" id="PS51645"/>
    </source>
</evidence>
<organism evidence="2 3">
    <name type="scientific">Ceratodon purpureus</name>
    <name type="common">Fire moss</name>
    <name type="synonym">Dicranum purpureum</name>
    <dbReference type="NCBI Taxonomy" id="3225"/>
    <lineage>
        <taxon>Eukaryota</taxon>
        <taxon>Viridiplantae</taxon>
        <taxon>Streptophyta</taxon>
        <taxon>Embryophyta</taxon>
        <taxon>Bryophyta</taxon>
        <taxon>Bryophytina</taxon>
        <taxon>Bryopsida</taxon>
        <taxon>Dicranidae</taxon>
        <taxon>Pseudoditrichales</taxon>
        <taxon>Ditrichaceae</taxon>
        <taxon>Ceratodon</taxon>
    </lineage>
</organism>
<dbReference type="InterPro" id="IPR000073">
    <property type="entry name" value="AB_hydrolase_1"/>
</dbReference>
<comment type="caution">
    <text evidence="2">The sequence shown here is derived from an EMBL/GenBank/DDBJ whole genome shotgun (WGS) entry which is preliminary data.</text>
</comment>
<protein>
    <recommendedName>
        <fullName evidence="1">Photolyase/cryptochrome alpha/beta domain-containing protein</fullName>
    </recommendedName>
</protein>
<accession>A0A8T0HDD3</accession>
<dbReference type="Pfam" id="PF12697">
    <property type="entry name" value="Abhydrolase_6"/>
    <property type="match status" value="1"/>
</dbReference>
<dbReference type="PANTHER" id="PTHR47832">
    <property type="entry name" value="DNA PHOTOLYASE"/>
    <property type="match status" value="1"/>
</dbReference>
<evidence type="ECO:0000313" key="2">
    <source>
        <dbReference type="EMBL" id="KAG0567082.1"/>
    </source>
</evidence>
<reference evidence="2" key="1">
    <citation type="submission" date="2020-06" db="EMBL/GenBank/DDBJ databases">
        <title>WGS assembly of Ceratodon purpureus strain R40.</title>
        <authorList>
            <person name="Carey S.B."/>
            <person name="Jenkins J."/>
            <person name="Shu S."/>
            <person name="Lovell J.T."/>
            <person name="Sreedasyam A."/>
            <person name="Maumus F."/>
            <person name="Tiley G.P."/>
            <person name="Fernandez-Pozo N."/>
            <person name="Barry K."/>
            <person name="Chen C."/>
            <person name="Wang M."/>
            <person name="Lipzen A."/>
            <person name="Daum C."/>
            <person name="Saski C.A."/>
            <person name="Payton A.C."/>
            <person name="Mcbreen J.C."/>
            <person name="Conrad R.E."/>
            <person name="Kollar L.M."/>
            <person name="Olsson S."/>
            <person name="Huttunen S."/>
            <person name="Landis J.B."/>
            <person name="Wickett N.J."/>
            <person name="Johnson M.G."/>
            <person name="Rensing S.A."/>
            <person name="Grimwood J."/>
            <person name="Schmutz J."/>
            <person name="Mcdaniel S.F."/>
        </authorList>
    </citation>
    <scope>NUCLEOTIDE SEQUENCE</scope>
    <source>
        <strain evidence="2">R40</strain>
    </source>
</reference>
<dbReference type="InterPro" id="IPR014729">
    <property type="entry name" value="Rossmann-like_a/b/a_fold"/>
</dbReference>
<dbReference type="SUPFAM" id="SSF52425">
    <property type="entry name" value="Cryptochrome/photolyase, N-terminal domain"/>
    <property type="match status" value="1"/>
</dbReference>
<dbReference type="Gene3D" id="3.40.50.1820">
    <property type="entry name" value="alpha/beta hydrolase"/>
    <property type="match status" value="1"/>
</dbReference>
<dbReference type="InterPro" id="IPR006050">
    <property type="entry name" value="DNA_photolyase_N"/>
</dbReference>
<dbReference type="AlphaFoldDB" id="A0A8T0HDD3"/>